<evidence type="ECO:0000256" key="10">
    <source>
        <dbReference type="ARBA" id="ARBA00024596"/>
    </source>
</evidence>
<reference evidence="23" key="1">
    <citation type="submission" date="2020-10" db="EMBL/GenBank/DDBJ databases">
        <authorList>
            <person name="Gilroy R."/>
        </authorList>
    </citation>
    <scope>NUCLEOTIDE SEQUENCE</scope>
    <source>
        <strain evidence="23">CHK186-9395</strain>
    </source>
</reference>
<gene>
    <name evidence="23" type="ORF">IAA62_04915</name>
</gene>
<dbReference type="GO" id="GO:0008413">
    <property type="term" value="F:8-oxo-7,8-dihydroguanosine triphosphate pyrophosphatase activity"/>
    <property type="evidence" value="ECO:0007669"/>
    <property type="project" value="InterPro"/>
</dbReference>
<evidence type="ECO:0000256" key="9">
    <source>
        <dbReference type="ARBA" id="ARBA00024486"/>
    </source>
</evidence>
<dbReference type="PRINTS" id="PR01403">
    <property type="entry name" value="8OXTPHPHTASE"/>
</dbReference>
<comment type="caution">
    <text evidence="23">The sequence shown here is derived from an EMBL/GenBank/DDBJ whole genome shotgun (WGS) entry which is preliminary data.</text>
</comment>
<dbReference type="CDD" id="cd03427">
    <property type="entry name" value="NUDIX_MTH1_Nudt1"/>
    <property type="match status" value="1"/>
</dbReference>
<reference evidence="23" key="2">
    <citation type="journal article" date="2021" name="PeerJ">
        <title>Extensive microbial diversity within the chicken gut microbiome revealed by metagenomics and culture.</title>
        <authorList>
            <person name="Gilroy R."/>
            <person name="Ravi A."/>
            <person name="Getino M."/>
            <person name="Pursley I."/>
            <person name="Horton D.L."/>
            <person name="Alikhan N.F."/>
            <person name="Baker D."/>
            <person name="Gharbi K."/>
            <person name="Hall N."/>
            <person name="Watson M."/>
            <person name="Adriaenssens E.M."/>
            <person name="Foster-Nyarko E."/>
            <person name="Jarju S."/>
            <person name="Secka A."/>
            <person name="Antonio M."/>
            <person name="Oren A."/>
            <person name="Chaudhuri R.R."/>
            <person name="La Ragione R."/>
            <person name="Hildebrand F."/>
            <person name="Pallen M.J."/>
        </authorList>
    </citation>
    <scope>NUCLEOTIDE SEQUENCE</scope>
    <source>
        <strain evidence="23">CHK186-9395</strain>
    </source>
</reference>
<comment type="catalytic activity">
    <reaction evidence="9">
        <text>8-oxo-dGTP + H2O = 8-oxo-dGMP + diphosphate + H(+)</text>
        <dbReference type="Rhea" id="RHEA:31575"/>
        <dbReference type="ChEBI" id="CHEBI:15377"/>
        <dbReference type="ChEBI" id="CHEBI:15378"/>
        <dbReference type="ChEBI" id="CHEBI:33019"/>
        <dbReference type="ChEBI" id="CHEBI:63224"/>
        <dbReference type="ChEBI" id="CHEBI:77896"/>
    </reaction>
    <physiologicalReaction direction="left-to-right" evidence="9">
        <dbReference type="Rhea" id="RHEA:31576"/>
    </physiologicalReaction>
</comment>
<proteinExistence type="inferred from homology"/>
<evidence type="ECO:0000256" key="15">
    <source>
        <dbReference type="ARBA" id="ARBA00030682"/>
    </source>
</evidence>
<evidence type="ECO:0000256" key="14">
    <source>
        <dbReference type="ARBA" id="ARBA00030634"/>
    </source>
</evidence>
<evidence type="ECO:0000256" key="6">
    <source>
        <dbReference type="ARBA" id="ARBA00022842"/>
    </source>
</evidence>
<comment type="catalytic activity">
    <reaction evidence="19">
        <text>O(6)-methyl-dGTP + H2O = O(6)-methyl-dGMP + diphosphate + H(+)</text>
        <dbReference type="Rhea" id="RHEA:67600"/>
        <dbReference type="ChEBI" id="CHEBI:15377"/>
        <dbReference type="ChEBI" id="CHEBI:15378"/>
        <dbReference type="ChEBI" id="CHEBI:33019"/>
        <dbReference type="ChEBI" id="CHEBI:169974"/>
        <dbReference type="ChEBI" id="CHEBI:169975"/>
    </reaction>
    <physiologicalReaction direction="left-to-right" evidence="19">
        <dbReference type="Rhea" id="RHEA:67601"/>
    </physiologicalReaction>
</comment>
<dbReference type="InterPro" id="IPR015797">
    <property type="entry name" value="NUDIX_hydrolase-like_dom_sf"/>
</dbReference>
<comment type="catalytic activity">
    <reaction evidence="8">
        <text>2-oxo-dATP + H2O = 2-oxo-dAMP + diphosphate + H(+)</text>
        <dbReference type="Rhea" id="RHEA:31583"/>
        <dbReference type="ChEBI" id="CHEBI:15377"/>
        <dbReference type="ChEBI" id="CHEBI:15378"/>
        <dbReference type="ChEBI" id="CHEBI:33019"/>
        <dbReference type="ChEBI" id="CHEBI:63212"/>
        <dbReference type="ChEBI" id="CHEBI:77897"/>
        <dbReference type="EC" id="3.6.1.56"/>
    </reaction>
    <physiologicalReaction direction="left-to-right" evidence="8">
        <dbReference type="Rhea" id="RHEA:31584"/>
    </physiologicalReaction>
</comment>
<dbReference type="Gene3D" id="3.90.79.10">
    <property type="entry name" value="Nucleoside Triphosphate Pyrophosphohydrolase"/>
    <property type="match status" value="1"/>
</dbReference>
<evidence type="ECO:0000256" key="8">
    <source>
        <dbReference type="ARBA" id="ARBA00024459"/>
    </source>
</evidence>
<protein>
    <recommendedName>
        <fullName evidence="12">Oxidized purine nucleoside triphosphate hydrolase</fullName>
        <ecNumber evidence="11">3.6.1.56</ecNumber>
    </recommendedName>
    <alternativeName>
        <fullName evidence="16">2-hydroxy-dATP diphosphatase</fullName>
    </alternativeName>
    <alternativeName>
        <fullName evidence="15">7,8-dihydro-8-oxoguanine triphosphatase</fullName>
    </alternativeName>
    <alternativeName>
        <fullName evidence="14">8-oxo-dGTPase</fullName>
    </alternativeName>
    <alternativeName>
        <fullName evidence="17">Methylated purine nucleoside triphosphate hydrolase</fullName>
    </alternativeName>
    <alternativeName>
        <fullName evidence="13">Nucleoside diphosphate-linked moiety X motif 1</fullName>
    </alternativeName>
</protein>
<evidence type="ECO:0000313" key="23">
    <source>
        <dbReference type="EMBL" id="HIV01872.1"/>
    </source>
</evidence>
<evidence type="ECO:0000256" key="17">
    <source>
        <dbReference type="ARBA" id="ARBA00032071"/>
    </source>
</evidence>
<keyword evidence="6" id="KW-0460">Magnesium</keyword>
<dbReference type="GO" id="GO:0046872">
    <property type="term" value="F:metal ion binding"/>
    <property type="evidence" value="ECO:0007669"/>
    <property type="project" value="UniProtKB-KW"/>
</dbReference>
<evidence type="ECO:0000256" key="3">
    <source>
        <dbReference type="ARBA" id="ARBA00011245"/>
    </source>
</evidence>
<dbReference type="PANTHER" id="PTHR43758:SF2">
    <property type="entry name" value="OXIDIZED PURINE NUCLEOSIDE TRIPHOSPHATE HYDROLASE"/>
    <property type="match status" value="1"/>
</dbReference>
<evidence type="ECO:0000259" key="22">
    <source>
        <dbReference type="PROSITE" id="PS51462"/>
    </source>
</evidence>
<evidence type="ECO:0000256" key="21">
    <source>
        <dbReference type="ARBA" id="ARBA00053094"/>
    </source>
</evidence>
<comment type="catalytic activity">
    <reaction evidence="20">
        <text>N(6)-methyl-dATP + H2O = N(6)-methyl-dAMP + diphosphate + H(+)</text>
        <dbReference type="Rhea" id="RHEA:67604"/>
        <dbReference type="ChEBI" id="CHEBI:15377"/>
        <dbReference type="ChEBI" id="CHEBI:15378"/>
        <dbReference type="ChEBI" id="CHEBI:33019"/>
        <dbReference type="ChEBI" id="CHEBI:169976"/>
        <dbReference type="ChEBI" id="CHEBI:172872"/>
    </reaction>
    <physiologicalReaction direction="left-to-right" evidence="20">
        <dbReference type="Rhea" id="RHEA:67605"/>
    </physiologicalReaction>
</comment>
<sequence length="158" mass="18408">MKNLTTTLLYIIKDGKVLLGEKKRGFGQGYLNGFGGKQQEGETIEECMVRETMEEIGVKPIGLEMRAIINFDLYYKGEKEKEKTYVFVASGYEGEIRESEEMKPVWFELQSLPYDKMFSDDIYWLPSLLEGKTFTADIKMDENFKTTHFDINYNVNFD</sequence>
<dbReference type="EC" id="3.6.1.56" evidence="11"/>
<evidence type="ECO:0000256" key="12">
    <source>
        <dbReference type="ARBA" id="ARBA00026218"/>
    </source>
</evidence>
<keyword evidence="4" id="KW-0479">Metal-binding</keyword>
<comment type="cofactor">
    <cofactor evidence="1">
        <name>Mg(2+)</name>
        <dbReference type="ChEBI" id="CHEBI:18420"/>
    </cofactor>
</comment>
<evidence type="ECO:0000256" key="13">
    <source>
        <dbReference type="ARBA" id="ARBA00029673"/>
    </source>
</evidence>
<dbReference type="Proteomes" id="UP000886861">
    <property type="component" value="Unassembled WGS sequence"/>
</dbReference>
<evidence type="ECO:0000256" key="5">
    <source>
        <dbReference type="ARBA" id="ARBA00022801"/>
    </source>
</evidence>
<evidence type="ECO:0000256" key="19">
    <source>
        <dbReference type="ARBA" id="ARBA00048894"/>
    </source>
</evidence>
<organism evidence="23 24">
    <name type="scientific">Candidatus Caccopulliclostridium gallistercoris</name>
    <dbReference type="NCBI Taxonomy" id="2840719"/>
    <lineage>
        <taxon>Bacteria</taxon>
        <taxon>Bacillati</taxon>
        <taxon>Bacillota</taxon>
        <taxon>Clostridia</taxon>
        <taxon>Candidatus Caccopulliclostridium</taxon>
    </lineage>
</organism>
<evidence type="ECO:0000256" key="11">
    <source>
        <dbReference type="ARBA" id="ARBA00026103"/>
    </source>
</evidence>
<dbReference type="AlphaFoldDB" id="A0A9D1SZE9"/>
<dbReference type="PROSITE" id="PS00893">
    <property type="entry name" value="NUDIX_BOX"/>
    <property type="match status" value="1"/>
</dbReference>
<evidence type="ECO:0000256" key="1">
    <source>
        <dbReference type="ARBA" id="ARBA00001946"/>
    </source>
</evidence>
<dbReference type="InterPro" id="IPR020084">
    <property type="entry name" value="NUDIX_hydrolase_CS"/>
</dbReference>
<evidence type="ECO:0000256" key="7">
    <source>
        <dbReference type="ARBA" id="ARBA00024448"/>
    </source>
</evidence>
<evidence type="ECO:0000256" key="20">
    <source>
        <dbReference type="ARBA" id="ARBA00049032"/>
    </source>
</evidence>
<comment type="catalytic activity">
    <reaction evidence="18">
        <text>N(6)-methyl-ATP + H2O = N(6)-methyl-AMP + diphosphate + H(+)</text>
        <dbReference type="Rhea" id="RHEA:67608"/>
        <dbReference type="ChEBI" id="CHEBI:15377"/>
        <dbReference type="ChEBI" id="CHEBI:15378"/>
        <dbReference type="ChEBI" id="CHEBI:33019"/>
        <dbReference type="ChEBI" id="CHEBI:144842"/>
        <dbReference type="ChEBI" id="CHEBI:172873"/>
    </reaction>
    <physiologicalReaction direction="left-to-right" evidence="18">
        <dbReference type="Rhea" id="RHEA:67609"/>
    </physiologicalReaction>
</comment>
<comment type="subunit">
    <text evidence="3">Monomer.</text>
</comment>
<evidence type="ECO:0000313" key="24">
    <source>
        <dbReference type="Proteomes" id="UP000886861"/>
    </source>
</evidence>
<feature type="domain" description="Nudix hydrolase" evidence="22">
    <location>
        <begin position="1"/>
        <end position="129"/>
    </location>
</feature>
<evidence type="ECO:0000256" key="2">
    <source>
        <dbReference type="ARBA" id="ARBA00005582"/>
    </source>
</evidence>
<dbReference type="PANTHER" id="PTHR43758">
    <property type="entry name" value="7,8-DIHYDRO-8-OXOGUANINE TRIPHOSPHATASE"/>
    <property type="match status" value="1"/>
</dbReference>
<dbReference type="GO" id="GO:0005737">
    <property type="term" value="C:cytoplasm"/>
    <property type="evidence" value="ECO:0007669"/>
    <property type="project" value="TreeGrafter"/>
</dbReference>
<dbReference type="Pfam" id="PF00293">
    <property type="entry name" value="NUDIX"/>
    <property type="match status" value="1"/>
</dbReference>
<dbReference type="InterPro" id="IPR003563">
    <property type="entry name" value="8ODP"/>
</dbReference>
<name>A0A9D1SZE9_9FIRM</name>
<comment type="similarity">
    <text evidence="2">Belongs to the Nudix hydrolase family.</text>
</comment>
<comment type="function">
    <text evidence="21">Oxidized purine nucleoside triphosphate hydrolase which is a prominent sanitizer of the oxidized nucleotide pool. Catalyzes the hydrolysis of 2-oxo-dATP (2-hydroxy-dATP) into 2-oxo-dAMP. Also has a significant hydrolase activity toward 2-oxo-ATP, 8-oxo-dGTP and 8-oxo-dATP. Through the hydrolysis of oxidized purine nucleoside triphosphates, prevents their incorporation into DNA and the subsequent transversions A:T to C:G and G:C to T:A. Also catalyzes the hydrolysis of methylated purine nucleoside triphosphate preventing their integration into DNA. Through this antimutagenic activity protects cells from oxidative stress.</text>
</comment>
<keyword evidence="5" id="KW-0378">Hydrolase</keyword>
<comment type="catalytic activity">
    <reaction evidence="10">
        <text>2-oxo-ATP + H2O = 2-oxo-AMP + diphosphate + H(+)</text>
        <dbReference type="Rhea" id="RHEA:67392"/>
        <dbReference type="ChEBI" id="CHEBI:15377"/>
        <dbReference type="ChEBI" id="CHEBI:15378"/>
        <dbReference type="ChEBI" id="CHEBI:33019"/>
        <dbReference type="ChEBI" id="CHEBI:71395"/>
        <dbReference type="ChEBI" id="CHEBI:172878"/>
    </reaction>
    <physiologicalReaction direction="left-to-right" evidence="10">
        <dbReference type="Rhea" id="RHEA:67393"/>
    </physiologicalReaction>
</comment>
<dbReference type="GO" id="GO:0008828">
    <property type="term" value="F:dATP diphosphatase activity"/>
    <property type="evidence" value="ECO:0007669"/>
    <property type="project" value="UniProtKB-EC"/>
</dbReference>
<accession>A0A9D1SZE9</accession>
<evidence type="ECO:0000256" key="16">
    <source>
        <dbReference type="ARBA" id="ARBA00031927"/>
    </source>
</evidence>
<evidence type="ECO:0000256" key="4">
    <source>
        <dbReference type="ARBA" id="ARBA00022723"/>
    </source>
</evidence>
<dbReference type="GO" id="GO:0042262">
    <property type="term" value="P:DNA protection"/>
    <property type="evidence" value="ECO:0007669"/>
    <property type="project" value="InterPro"/>
</dbReference>
<dbReference type="InterPro" id="IPR000086">
    <property type="entry name" value="NUDIX_hydrolase_dom"/>
</dbReference>
<dbReference type="PROSITE" id="PS51462">
    <property type="entry name" value="NUDIX"/>
    <property type="match status" value="1"/>
</dbReference>
<dbReference type="SUPFAM" id="SSF55811">
    <property type="entry name" value="Nudix"/>
    <property type="match status" value="1"/>
</dbReference>
<evidence type="ECO:0000256" key="18">
    <source>
        <dbReference type="ARBA" id="ARBA00048002"/>
    </source>
</evidence>
<comment type="catalytic activity">
    <reaction evidence="7">
        <text>8-oxo-dATP + H2O = 8-oxo-dAMP + diphosphate + H(+)</text>
        <dbReference type="Rhea" id="RHEA:65396"/>
        <dbReference type="ChEBI" id="CHEBI:15377"/>
        <dbReference type="ChEBI" id="CHEBI:15378"/>
        <dbReference type="ChEBI" id="CHEBI:33019"/>
        <dbReference type="ChEBI" id="CHEBI:71361"/>
        <dbReference type="ChEBI" id="CHEBI:172871"/>
    </reaction>
    <physiologicalReaction direction="left-to-right" evidence="7">
        <dbReference type="Rhea" id="RHEA:65397"/>
    </physiologicalReaction>
</comment>
<dbReference type="EMBL" id="DVOJ01000016">
    <property type="protein sequence ID" value="HIV01872.1"/>
    <property type="molecule type" value="Genomic_DNA"/>
</dbReference>